<evidence type="ECO:0000256" key="1">
    <source>
        <dbReference type="SAM" id="SignalP"/>
    </source>
</evidence>
<name>A0A6J4HGQ0_9SPHI</name>
<reference evidence="2" key="1">
    <citation type="submission" date="2020-02" db="EMBL/GenBank/DDBJ databases">
        <authorList>
            <person name="Meier V. D."/>
        </authorList>
    </citation>
    <scope>NUCLEOTIDE SEQUENCE</scope>
    <source>
        <strain evidence="2">AVDCRST_MAG56</strain>
    </source>
</reference>
<evidence type="ECO:0000313" key="2">
    <source>
        <dbReference type="EMBL" id="CAA9224088.1"/>
    </source>
</evidence>
<accession>A0A6J4HGQ0</accession>
<organism evidence="2">
    <name type="scientific">uncultured Cytophagales bacterium</name>
    <dbReference type="NCBI Taxonomy" id="158755"/>
    <lineage>
        <taxon>Bacteria</taxon>
        <taxon>Pseudomonadati</taxon>
        <taxon>Bacteroidota</taxon>
        <taxon>Sphingobacteriia</taxon>
        <taxon>Sphingobacteriales</taxon>
        <taxon>environmental samples</taxon>
    </lineage>
</organism>
<gene>
    <name evidence="2" type="ORF">AVDCRST_MAG56-568</name>
</gene>
<dbReference type="PROSITE" id="PS51257">
    <property type="entry name" value="PROKAR_LIPOPROTEIN"/>
    <property type="match status" value="1"/>
</dbReference>
<feature type="signal peptide" evidence="1">
    <location>
        <begin position="1"/>
        <end position="30"/>
    </location>
</feature>
<feature type="chain" id="PRO_5026897358" description="DUF4249 family protein" evidence="1">
    <location>
        <begin position="31"/>
        <end position="163"/>
    </location>
</feature>
<dbReference type="Pfam" id="PF20050">
    <property type="entry name" value="DUF6452"/>
    <property type="match status" value="1"/>
</dbReference>
<dbReference type="InterPro" id="IPR045607">
    <property type="entry name" value="DUF6452"/>
</dbReference>
<sequence>MRKFSYFREPVLFLSMRYLICCLLAAFLLAACTDECLPAREPELRVNFRLLPNTPAVEVSRIYTPEGREVAFRNGSYYLPLSLHADSVTYVFESPNRSDTLTLFYQRNFYFESRRCGYVVDIQPRNGGNGRDHQGTFEGVDVTYSRTSPFSSRRNVYAITIEY</sequence>
<evidence type="ECO:0008006" key="3">
    <source>
        <dbReference type="Google" id="ProtNLM"/>
    </source>
</evidence>
<proteinExistence type="predicted"/>
<dbReference type="EMBL" id="CADCTQ010000056">
    <property type="protein sequence ID" value="CAA9224088.1"/>
    <property type="molecule type" value="Genomic_DNA"/>
</dbReference>
<dbReference type="AlphaFoldDB" id="A0A6J4HGQ0"/>
<keyword evidence="1" id="KW-0732">Signal</keyword>
<protein>
    <recommendedName>
        <fullName evidence="3">DUF4249 family protein</fullName>
    </recommendedName>
</protein>